<keyword evidence="1" id="KW-0520">NAD</keyword>
<evidence type="ECO:0000313" key="4">
    <source>
        <dbReference type="RefSeq" id="XP_056864187.1"/>
    </source>
</evidence>
<feature type="domain" description="TIR" evidence="2">
    <location>
        <begin position="27"/>
        <end position="147"/>
    </location>
</feature>
<evidence type="ECO:0000313" key="3">
    <source>
        <dbReference type="Proteomes" id="UP000504610"/>
    </source>
</evidence>
<sequence length="150" mass="17279">MLACSRESKSSPEISGTHQLVFSGNLRRIHVFPSFHGPDVRRTFLSHLHREFVSKGIVAFKDTEIERGHTIGPDLVQAIRESRVSIVVLSKNYASSGWCLDELVEILKCKEDQDQVVMTIFYELTRLMFENRAAVSEEFSKQLIKRKQRK</sequence>
<dbReference type="GO" id="GO:0007165">
    <property type="term" value="P:signal transduction"/>
    <property type="evidence" value="ECO:0007669"/>
    <property type="project" value="InterPro"/>
</dbReference>
<dbReference type="SUPFAM" id="SSF52200">
    <property type="entry name" value="Toll/Interleukin receptor TIR domain"/>
    <property type="match status" value="1"/>
</dbReference>
<keyword evidence="3" id="KW-1185">Reference proteome</keyword>
<dbReference type="Proteomes" id="UP000504610">
    <property type="component" value="Chromosome 4"/>
</dbReference>
<dbReference type="GeneID" id="108850723"/>
<evidence type="ECO:0000256" key="1">
    <source>
        <dbReference type="ARBA" id="ARBA00023027"/>
    </source>
</evidence>
<dbReference type="OrthoDB" id="1112200at2759"/>
<accession>A0A9W3DK80</accession>
<protein>
    <submittedName>
        <fullName evidence="4">Disease resistance protein RML1A-like</fullName>
    </submittedName>
</protein>
<evidence type="ECO:0000259" key="2">
    <source>
        <dbReference type="PROSITE" id="PS50104"/>
    </source>
</evidence>
<dbReference type="InterPro" id="IPR035897">
    <property type="entry name" value="Toll_tir_struct_dom_sf"/>
</dbReference>
<organism evidence="3 4">
    <name type="scientific">Raphanus sativus</name>
    <name type="common">Radish</name>
    <name type="synonym">Raphanus raphanistrum var. sativus</name>
    <dbReference type="NCBI Taxonomy" id="3726"/>
    <lineage>
        <taxon>Eukaryota</taxon>
        <taxon>Viridiplantae</taxon>
        <taxon>Streptophyta</taxon>
        <taxon>Embryophyta</taxon>
        <taxon>Tracheophyta</taxon>
        <taxon>Spermatophyta</taxon>
        <taxon>Magnoliopsida</taxon>
        <taxon>eudicotyledons</taxon>
        <taxon>Gunneridae</taxon>
        <taxon>Pentapetalae</taxon>
        <taxon>rosids</taxon>
        <taxon>malvids</taxon>
        <taxon>Brassicales</taxon>
        <taxon>Brassicaceae</taxon>
        <taxon>Brassiceae</taxon>
        <taxon>Raphanus</taxon>
    </lineage>
</organism>
<dbReference type="Gene3D" id="3.40.50.10140">
    <property type="entry name" value="Toll/interleukin-1 receptor homology (TIR) domain"/>
    <property type="match status" value="1"/>
</dbReference>
<dbReference type="KEGG" id="rsz:108850723"/>
<reference evidence="3" key="1">
    <citation type="journal article" date="2019" name="Database">
        <title>The radish genome database (RadishGD): an integrated information resource for radish genomics.</title>
        <authorList>
            <person name="Yu H.J."/>
            <person name="Baek S."/>
            <person name="Lee Y.J."/>
            <person name="Cho A."/>
            <person name="Mun J.H."/>
        </authorList>
    </citation>
    <scope>NUCLEOTIDE SEQUENCE [LARGE SCALE GENOMIC DNA]</scope>
    <source>
        <strain evidence="3">cv. WK10039</strain>
    </source>
</reference>
<proteinExistence type="predicted"/>
<dbReference type="Pfam" id="PF01582">
    <property type="entry name" value="TIR"/>
    <property type="match status" value="1"/>
</dbReference>
<dbReference type="PANTHER" id="PTHR32009">
    <property type="entry name" value="TMV RESISTANCE PROTEIN N-LIKE"/>
    <property type="match status" value="1"/>
</dbReference>
<dbReference type="RefSeq" id="XP_056864187.1">
    <property type="nucleotide sequence ID" value="XM_057008207.1"/>
</dbReference>
<dbReference type="PROSITE" id="PS50104">
    <property type="entry name" value="TIR"/>
    <property type="match status" value="1"/>
</dbReference>
<dbReference type="InterPro" id="IPR000157">
    <property type="entry name" value="TIR_dom"/>
</dbReference>
<reference evidence="4" key="2">
    <citation type="submission" date="2025-08" db="UniProtKB">
        <authorList>
            <consortium name="RefSeq"/>
        </authorList>
    </citation>
    <scope>IDENTIFICATION</scope>
    <source>
        <tissue evidence="4">Leaf</tissue>
    </source>
</reference>
<dbReference type="AlphaFoldDB" id="A0A9W3DK80"/>
<name>A0A9W3DK80_RAPSA</name>
<dbReference type="SMART" id="SM00255">
    <property type="entry name" value="TIR"/>
    <property type="match status" value="1"/>
</dbReference>
<dbReference type="PANTHER" id="PTHR32009:SF116">
    <property type="entry name" value="DISEASE RESISTANCE PROTEIN"/>
    <property type="match status" value="1"/>
</dbReference>
<gene>
    <name evidence="4" type="primary">LOC108850723</name>
</gene>